<evidence type="ECO:0000313" key="2">
    <source>
        <dbReference type="EMBL" id="SER67658.1"/>
    </source>
</evidence>
<dbReference type="EMBL" id="FOGW01000007">
    <property type="protein sequence ID" value="SER67658.1"/>
    <property type="molecule type" value="Genomic_DNA"/>
</dbReference>
<dbReference type="AlphaFoldDB" id="A0A1H9R4M9"/>
<feature type="transmembrane region" description="Helical" evidence="1">
    <location>
        <begin position="27"/>
        <end position="47"/>
    </location>
</feature>
<accession>A0A1H9R4M9</accession>
<keyword evidence="1" id="KW-0472">Membrane</keyword>
<name>A0A1H9R4M9_9FIRM</name>
<dbReference type="Proteomes" id="UP000182471">
    <property type="component" value="Unassembled WGS sequence"/>
</dbReference>
<organism evidence="2 3">
    <name type="scientific">Lachnobacterium bovis</name>
    <dbReference type="NCBI Taxonomy" id="140626"/>
    <lineage>
        <taxon>Bacteria</taxon>
        <taxon>Bacillati</taxon>
        <taxon>Bacillota</taxon>
        <taxon>Clostridia</taxon>
        <taxon>Lachnospirales</taxon>
        <taxon>Lachnospiraceae</taxon>
        <taxon>Lachnobacterium</taxon>
    </lineage>
</organism>
<keyword evidence="1" id="KW-1133">Transmembrane helix</keyword>
<protein>
    <submittedName>
        <fullName evidence="2">Uncharacterized protein</fullName>
    </submittedName>
</protein>
<reference evidence="3" key="1">
    <citation type="submission" date="2016-10" db="EMBL/GenBank/DDBJ databases">
        <authorList>
            <person name="Varghese N."/>
            <person name="Submissions S."/>
        </authorList>
    </citation>
    <scope>NUCLEOTIDE SEQUENCE [LARGE SCALE GENOMIC DNA]</scope>
    <source>
        <strain evidence="3">S1b</strain>
    </source>
</reference>
<evidence type="ECO:0000313" key="3">
    <source>
        <dbReference type="Proteomes" id="UP000182471"/>
    </source>
</evidence>
<dbReference type="RefSeq" id="WP_177176422.1">
    <property type="nucleotide sequence ID" value="NZ_FOGW01000007.1"/>
</dbReference>
<keyword evidence="1" id="KW-0812">Transmembrane</keyword>
<proteinExistence type="predicted"/>
<gene>
    <name evidence="2" type="ORF">SAMN02910429_00768</name>
</gene>
<evidence type="ECO:0000256" key="1">
    <source>
        <dbReference type="SAM" id="Phobius"/>
    </source>
</evidence>
<keyword evidence="3" id="KW-1185">Reference proteome</keyword>
<sequence length="48" mass="5480">MKKRKNHTKLVDDNGVRIEKNSFENSFIIICNVLSLILVILGILAIVR</sequence>